<organism evidence="2 3">
    <name type="scientific">Luteimonas terrae</name>
    <dbReference type="NCBI Taxonomy" id="1530191"/>
    <lineage>
        <taxon>Bacteria</taxon>
        <taxon>Pseudomonadati</taxon>
        <taxon>Pseudomonadota</taxon>
        <taxon>Gammaproteobacteria</taxon>
        <taxon>Lysobacterales</taxon>
        <taxon>Lysobacteraceae</taxon>
        <taxon>Luteimonas</taxon>
    </lineage>
</organism>
<gene>
    <name evidence="2" type="ORF">E2F49_15700</name>
</gene>
<dbReference type="AlphaFoldDB" id="A0A4V3AN20"/>
<protein>
    <submittedName>
        <fullName evidence="2">Uncharacterized protein</fullName>
    </submittedName>
</protein>
<reference evidence="2 3" key="1">
    <citation type="submission" date="2019-03" db="EMBL/GenBank/DDBJ databases">
        <title>Luteimonas zhaokaii sp.nov., isolated from the rectal contents of Plateau pika in Yushu, Qinghai Province, China.</title>
        <authorList>
            <person name="Zhang G."/>
        </authorList>
    </citation>
    <scope>NUCLEOTIDE SEQUENCE [LARGE SCALE GENOMIC DNA]</scope>
    <source>
        <strain evidence="2 3">THG-MD21</strain>
    </source>
</reference>
<name>A0A4V3AN20_9GAMM</name>
<proteinExistence type="predicted"/>
<dbReference type="EMBL" id="SMTG01000009">
    <property type="protein sequence ID" value="TDK29002.1"/>
    <property type="molecule type" value="Genomic_DNA"/>
</dbReference>
<accession>A0A4V3AN20</accession>
<evidence type="ECO:0000313" key="2">
    <source>
        <dbReference type="EMBL" id="TDK29002.1"/>
    </source>
</evidence>
<evidence type="ECO:0000256" key="1">
    <source>
        <dbReference type="SAM" id="MobiDB-lite"/>
    </source>
</evidence>
<sequence length="59" mass="6008">MAHPRSGNEGAFADQSAEGPSDHSEGDRNPDQGSESLGGDDGDKGGDTPSRQGPGAERR</sequence>
<comment type="caution">
    <text evidence="2">The sequence shown here is derived from an EMBL/GenBank/DDBJ whole genome shotgun (WGS) entry which is preliminary data.</text>
</comment>
<dbReference type="OrthoDB" id="6059227at2"/>
<dbReference type="Proteomes" id="UP000295543">
    <property type="component" value="Unassembled WGS sequence"/>
</dbReference>
<feature type="compositionally biased region" description="Basic and acidic residues" evidence="1">
    <location>
        <begin position="20"/>
        <end position="30"/>
    </location>
</feature>
<dbReference type="RefSeq" id="WP_055250374.1">
    <property type="nucleotide sequence ID" value="NZ_SMTG01000009.1"/>
</dbReference>
<keyword evidence="3" id="KW-1185">Reference proteome</keyword>
<evidence type="ECO:0000313" key="3">
    <source>
        <dbReference type="Proteomes" id="UP000295543"/>
    </source>
</evidence>
<feature type="region of interest" description="Disordered" evidence="1">
    <location>
        <begin position="1"/>
        <end position="59"/>
    </location>
</feature>